<accession>A0ABW5HBD0</accession>
<gene>
    <name evidence="2" type="ORF">ACFSVL_24835</name>
</gene>
<sequence length="302" mass="34266">MIRLYDIDHVKFGVADLDAASHSWQVEFGLTERARDRKTARLAVNYEDCSVLLEQSEAPGIQHAAYLLHPDFSLDDAEKHLKELGIAYVRTEQEVRFTDPENNGVAYVPYRARTGQDVYPIASRHTDLLPAGRYRKLGHVNYLVKDVNAMVEFYTEVVGQQLADRLGPDAGAFLRVGADHHVNAFVGTGQSHFHHVAFDLGDWGAIRSSFDHLAQHGRVFPWGPVRHGVGGNLAGYVRTPEFDCFVELYCDMEQLDDLHQPREFPDDRHSSNVWGMLPPRSYFRFDADSVAAERESLRSIWD</sequence>
<dbReference type="RefSeq" id="WP_378307944.1">
    <property type="nucleotide sequence ID" value="NZ_JBHUKS010000017.1"/>
</dbReference>
<reference evidence="3" key="1">
    <citation type="journal article" date="2019" name="Int. J. Syst. Evol. Microbiol.">
        <title>The Global Catalogue of Microorganisms (GCM) 10K type strain sequencing project: providing services to taxonomists for standard genome sequencing and annotation.</title>
        <authorList>
            <consortium name="The Broad Institute Genomics Platform"/>
            <consortium name="The Broad Institute Genome Sequencing Center for Infectious Disease"/>
            <person name="Wu L."/>
            <person name="Ma J."/>
        </authorList>
    </citation>
    <scope>NUCLEOTIDE SEQUENCE [LARGE SCALE GENOMIC DNA]</scope>
    <source>
        <strain evidence="3">CGMCC 4.7641</strain>
    </source>
</reference>
<dbReference type="EMBL" id="JBHUKS010000017">
    <property type="protein sequence ID" value="MFD2470640.1"/>
    <property type="molecule type" value="Genomic_DNA"/>
</dbReference>
<dbReference type="InterPro" id="IPR029068">
    <property type="entry name" value="Glyas_Bleomycin-R_OHBP_Dase"/>
</dbReference>
<dbReference type="PROSITE" id="PS51819">
    <property type="entry name" value="VOC"/>
    <property type="match status" value="2"/>
</dbReference>
<proteinExistence type="predicted"/>
<comment type="caution">
    <text evidence="2">The sequence shown here is derived from an EMBL/GenBank/DDBJ whole genome shotgun (WGS) entry which is preliminary data.</text>
</comment>
<dbReference type="Proteomes" id="UP001597483">
    <property type="component" value="Unassembled WGS sequence"/>
</dbReference>
<dbReference type="Pfam" id="PF00903">
    <property type="entry name" value="Glyoxalase"/>
    <property type="match status" value="1"/>
</dbReference>
<dbReference type="InterPro" id="IPR037523">
    <property type="entry name" value="VOC_core"/>
</dbReference>
<feature type="domain" description="VOC" evidence="1">
    <location>
        <begin position="136"/>
        <end position="251"/>
    </location>
</feature>
<dbReference type="InterPro" id="IPR004360">
    <property type="entry name" value="Glyas_Fos-R_dOase_dom"/>
</dbReference>
<evidence type="ECO:0000259" key="1">
    <source>
        <dbReference type="PROSITE" id="PS51819"/>
    </source>
</evidence>
<dbReference type="SUPFAM" id="SSF54593">
    <property type="entry name" value="Glyoxalase/Bleomycin resistance protein/Dihydroxybiphenyl dioxygenase"/>
    <property type="match status" value="1"/>
</dbReference>
<evidence type="ECO:0000313" key="2">
    <source>
        <dbReference type="EMBL" id="MFD2470640.1"/>
    </source>
</evidence>
<protein>
    <submittedName>
        <fullName evidence="2">VOC family protein</fullName>
    </submittedName>
</protein>
<name>A0ABW5HBD0_9PSEU</name>
<evidence type="ECO:0000313" key="3">
    <source>
        <dbReference type="Proteomes" id="UP001597483"/>
    </source>
</evidence>
<feature type="domain" description="VOC" evidence="1">
    <location>
        <begin position="6"/>
        <end position="123"/>
    </location>
</feature>
<organism evidence="2 3">
    <name type="scientific">Amycolatopsis silviterrae</name>
    <dbReference type="NCBI Taxonomy" id="1656914"/>
    <lineage>
        <taxon>Bacteria</taxon>
        <taxon>Bacillati</taxon>
        <taxon>Actinomycetota</taxon>
        <taxon>Actinomycetes</taxon>
        <taxon>Pseudonocardiales</taxon>
        <taxon>Pseudonocardiaceae</taxon>
        <taxon>Amycolatopsis</taxon>
    </lineage>
</organism>
<dbReference type="Gene3D" id="3.10.180.10">
    <property type="entry name" value="2,3-Dihydroxybiphenyl 1,2-Dioxygenase, domain 1"/>
    <property type="match status" value="2"/>
</dbReference>
<keyword evidence="3" id="KW-1185">Reference proteome</keyword>